<dbReference type="Proteomes" id="UP000031368">
    <property type="component" value="Chromosome"/>
</dbReference>
<gene>
    <name evidence="1" type="ORF">RGR602_CH03051</name>
</gene>
<sequence>MTDQDEDQFCFNLRSVIAGRRISLVGNAASLLSSRFGAQIDDGCVVRVNSGVPIRPAAQGRRIDIHCFSTRSSFLYNMGRASWRVRLKRRYFDGVFSVWMSAMERDLCEDPQQAFYPIALLDDLTARLGASPSIGSRALHMLTELTEAEVWMFGFDFKESMSYYRRKDNRGPHDWAAEREYAYSLVRNGRVVLMR</sequence>
<protein>
    <submittedName>
        <fullName evidence="1">Uncharacterized protein</fullName>
    </submittedName>
</protein>
<name>A0A0B4X721_9HYPH</name>
<reference evidence="1 2" key="1">
    <citation type="submission" date="2013-11" db="EMBL/GenBank/DDBJ databases">
        <title>Complete genome sequence of Rhizobium gallicum bv. gallicum R602.</title>
        <authorList>
            <person name="Bustos P."/>
            <person name="Santamaria R.I."/>
            <person name="Lozano L."/>
            <person name="Acosta J.L."/>
            <person name="Ormeno-Orrillo E."/>
            <person name="Rogel M.A."/>
            <person name="Romero D."/>
            <person name="Cevallos M.A."/>
            <person name="Martinez-Romero E."/>
            <person name="Gonzalez V."/>
        </authorList>
    </citation>
    <scope>NUCLEOTIDE SEQUENCE [LARGE SCALE GENOMIC DNA]</scope>
    <source>
        <strain evidence="1 2">R602</strain>
    </source>
</reference>
<dbReference type="InterPro" id="IPR038578">
    <property type="entry name" value="GT29-like_sf"/>
</dbReference>
<accession>A0A0B4X721</accession>
<proteinExistence type="predicted"/>
<dbReference type="Gene3D" id="3.90.1480.20">
    <property type="entry name" value="Glycosyl transferase family 29"/>
    <property type="match status" value="1"/>
</dbReference>
<evidence type="ECO:0000313" key="1">
    <source>
        <dbReference type="EMBL" id="AJD42368.1"/>
    </source>
</evidence>
<dbReference type="AlphaFoldDB" id="A0A0B4X721"/>
<keyword evidence="2" id="KW-1185">Reference proteome</keyword>
<dbReference type="KEGG" id="rga:RGR602_CH03051"/>
<dbReference type="HOGENOM" id="CLU_1395325_0_0_5"/>
<evidence type="ECO:0000313" key="2">
    <source>
        <dbReference type="Proteomes" id="UP000031368"/>
    </source>
</evidence>
<organism evidence="1 2">
    <name type="scientific">Rhizobium gallicum bv. gallicum R602sp</name>
    <dbReference type="NCBI Taxonomy" id="1041138"/>
    <lineage>
        <taxon>Bacteria</taxon>
        <taxon>Pseudomonadati</taxon>
        <taxon>Pseudomonadota</taxon>
        <taxon>Alphaproteobacteria</taxon>
        <taxon>Hyphomicrobiales</taxon>
        <taxon>Rhizobiaceae</taxon>
        <taxon>Rhizobium/Agrobacterium group</taxon>
        <taxon>Rhizobium</taxon>
    </lineage>
</organism>
<dbReference type="EMBL" id="CP006877">
    <property type="protein sequence ID" value="AJD42368.1"/>
    <property type="molecule type" value="Genomic_DNA"/>
</dbReference>